<dbReference type="SUPFAM" id="SSF52833">
    <property type="entry name" value="Thioredoxin-like"/>
    <property type="match status" value="1"/>
</dbReference>
<dbReference type="AlphaFoldDB" id="A0A1P8UFN9"/>
<reference evidence="3 4" key="1">
    <citation type="submission" date="2017-01" db="EMBL/GenBank/DDBJ databases">
        <title>Draft sequence of Acidihalobacter ferrooxidans strain DSM 14175 (strain V8).</title>
        <authorList>
            <person name="Khaleque H.N."/>
            <person name="Ramsay J.P."/>
            <person name="Murphy R.J.T."/>
            <person name="Kaksonen A.H."/>
            <person name="Boxall N.J."/>
            <person name="Watkin E.L.J."/>
        </authorList>
    </citation>
    <scope>NUCLEOTIDE SEQUENCE [LARGE SCALE GENOMIC DNA]</scope>
    <source>
        <strain evidence="3 4">V8</strain>
    </source>
</reference>
<comment type="subcellular location">
    <subcellularLocation>
        <location evidence="1">Periplasm</location>
    </subcellularLocation>
</comment>
<dbReference type="Gene3D" id="3.40.30.10">
    <property type="entry name" value="Glutaredoxin"/>
    <property type="match status" value="1"/>
</dbReference>
<dbReference type="OrthoDB" id="12976at2"/>
<evidence type="ECO:0000313" key="3">
    <source>
        <dbReference type="EMBL" id="APZ42638.1"/>
    </source>
</evidence>
<sequence length="253" mass="27425">MKKKILVAALATVMTAPAFAGVPALIEKIPGHPVVLQSSPVPGTSLRAFLIKAGTHMGVVYTGPKGDYLFAGGEIMTRTGPVNIAQKLFSDYYATHDFSALAKTLKQKATTVHQGHAGPMVYVFWDPSCIFCHKLWDELQPAIKAGKIQVNWVPVGFLKPSSPAKAATILAAPSPLAAMRTDERRFKVRVEEGGITPQKHVPAKYVQEMRANTHLFETSGMQGTPSIIYQGAKRQWHVIPGFTTTDALLKAAH</sequence>
<proteinExistence type="inferred from homology"/>
<dbReference type="CDD" id="cd03020">
    <property type="entry name" value="DsbA_DsbC_DsbG"/>
    <property type="match status" value="1"/>
</dbReference>
<keyword evidence="1" id="KW-0732">Signal</keyword>
<dbReference type="RefSeq" id="WP_076836289.1">
    <property type="nucleotide sequence ID" value="NZ_CP019434.1"/>
</dbReference>
<dbReference type="InterPro" id="IPR036249">
    <property type="entry name" value="Thioredoxin-like_sf"/>
</dbReference>
<comment type="function">
    <text evidence="1">Required for disulfide bond formation in some periplasmic proteins. Acts by transferring its disulfide bond to other proteins and is reduced in the process.</text>
</comment>
<dbReference type="PANTHER" id="PTHR35272:SF4">
    <property type="entry name" value="THIOL:DISULFIDE INTERCHANGE PROTEIN DSBG"/>
    <property type="match status" value="1"/>
</dbReference>
<keyword evidence="1" id="KW-0676">Redox-active center</keyword>
<dbReference type="STRING" id="1765967.BW247_05605"/>
<name>A0A1P8UFN9_9GAMM</name>
<dbReference type="Proteomes" id="UP000243807">
    <property type="component" value="Chromosome"/>
</dbReference>
<dbReference type="EMBL" id="CP019434">
    <property type="protein sequence ID" value="APZ42638.1"/>
    <property type="molecule type" value="Genomic_DNA"/>
</dbReference>
<accession>A0A1P8UFN9</accession>
<evidence type="ECO:0000259" key="2">
    <source>
        <dbReference type="Pfam" id="PF13098"/>
    </source>
</evidence>
<feature type="domain" description="Thioredoxin-like fold" evidence="2">
    <location>
        <begin position="115"/>
        <end position="250"/>
    </location>
</feature>
<dbReference type="PANTHER" id="PTHR35272">
    <property type="entry name" value="THIOL:DISULFIDE INTERCHANGE PROTEIN DSBC-RELATED"/>
    <property type="match status" value="1"/>
</dbReference>
<dbReference type="NCBIfam" id="NF008657">
    <property type="entry name" value="PRK11657.1"/>
    <property type="match status" value="1"/>
</dbReference>
<dbReference type="InterPro" id="IPR051470">
    <property type="entry name" value="Thiol:disulfide_interchange"/>
</dbReference>
<organism evidence="3 4">
    <name type="scientific">Acidihalobacter ferrooxydans</name>
    <dbReference type="NCBI Taxonomy" id="1765967"/>
    <lineage>
        <taxon>Bacteria</taxon>
        <taxon>Pseudomonadati</taxon>
        <taxon>Pseudomonadota</taxon>
        <taxon>Gammaproteobacteria</taxon>
        <taxon>Chromatiales</taxon>
        <taxon>Ectothiorhodospiraceae</taxon>
        <taxon>Acidihalobacter</taxon>
    </lineage>
</organism>
<protein>
    <recommendedName>
        <fullName evidence="1">Thiol:disulfide interchange protein</fullName>
    </recommendedName>
</protein>
<evidence type="ECO:0000256" key="1">
    <source>
        <dbReference type="RuleBase" id="RU364038"/>
    </source>
</evidence>
<keyword evidence="1" id="KW-0574">Periplasm</keyword>
<dbReference type="InterPro" id="IPR033954">
    <property type="entry name" value="DiS-bond_Isoase_DsbC/G"/>
</dbReference>
<dbReference type="InterPro" id="IPR012336">
    <property type="entry name" value="Thioredoxin-like_fold"/>
</dbReference>
<feature type="signal peptide" evidence="1">
    <location>
        <begin position="1"/>
        <end position="20"/>
    </location>
</feature>
<dbReference type="GO" id="GO:0042597">
    <property type="term" value="C:periplasmic space"/>
    <property type="evidence" value="ECO:0007669"/>
    <property type="project" value="UniProtKB-SubCell"/>
</dbReference>
<feature type="chain" id="PRO_5011835118" description="Thiol:disulfide interchange protein" evidence="1">
    <location>
        <begin position="21"/>
        <end position="253"/>
    </location>
</feature>
<dbReference type="Pfam" id="PF13098">
    <property type="entry name" value="Thioredoxin_2"/>
    <property type="match status" value="1"/>
</dbReference>
<dbReference type="KEGG" id="afy:BW247_05605"/>
<keyword evidence="4" id="KW-1185">Reference proteome</keyword>
<evidence type="ECO:0000313" key="4">
    <source>
        <dbReference type="Proteomes" id="UP000243807"/>
    </source>
</evidence>
<comment type="similarity">
    <text evidence="1">Belongs to the thioredoxin family. DsbC subfamily.</text>
</comment>
<gene>
    <name evidence="3" type="ORF">BW247_05605</name>
</gene>